<sequence>MCTSKLFFHDVKLQISPENGKRIMCEQTNWLSSSYVQRKLQIINSRVSNFECDSATGRRKRTMDHDHDIDISEIAVYDWRNGGVPISVNTARRYASPAEPVPHRSSSYETERVQDFGSVSTSYTDQRYASSYHHSSSGYSNGSTSHYHYNYNHYQPNYTANSRDPRINATIPESMPDKNYGWLDFENIEEIDYSSKSTSTPSVNSTGIDYSSKSILDDVEEIDYSETPLPSLNNIEGTGCSTKVVPSPPHLTANGVEITKSPIVTTALVVPESDLALSDIITDVGKPNSINRTGLKQSSSSGLKRKREGDRSSSHTREVNDLVDLLGKSNCRVSSRLYAKPTRRVDVGSRTNETITPQLTLATDRISKDDGPSSTSSSFVNVAVKDTIERFNIDTDICNKETEAAVCEEDIFPVLRIRNDIFENDDDEDE</sequence>
<name>A0ABP1QFF5_9HEXA</name>
<keyword evidence="3" id="KW-1185">Reference proteome</keyword>
<dbReference type="EMBL" id="CAXLJM020000028">
    <property type="protein sequence ID" value="CAL8097373.1"/>
    <property type="molecule type" value="Genomic_DNA"/>
</dbReference>
<feature type="compositionally biased region" description="Basic and acidic residues" evidence="1">
    <location>
        <begin position="307"/>
        <end position="319"/>
    </location>
</feature>
<comment type="caution">
    <text evidence="2">The sequence shown here is derived from an EMBL/GenBank/DDBJ whole genome shotgun (WGS) entry which is preliminary data.</text>
</comment>
<accession>A0ABP1QFF5</accession>
<evidence type="ECO:0000256" key="1">
    <source>
        <dbReference type="SAM" id="MobiDB-lite"/>
    </source>
</evidence>
<feature type="region of interest" description="Disordered" evidence="1">
    <location>
        <begin position="287"/>
        <end position="319"/>
    </location>
</feature>
<proteinExistence type="predicted"/>
<organism evidence="2 3">
    <name type="scientific">Orchesella dallaii</name>
    <dbReference type="NCBI Taxonomy" id="48710"/>
    <lineage>
        <taxon>Eukaryota</taxon>
        <taxon>Metazoa</taxon>
        <taxon>Ecdysozoa</taxon>
        <taxon>Arthropoda</taxon>
        <taxon>Hexapoda</taxon>
        <taxon>Collembola</taxon>
        <taxon>Entomobryomorpha</taxon>
        <taxon>Entomobryoidea</taxon>
        <taxon>Orchesellidae</taxon>
        <taxon>Orchesellinae</taxon>
        <taxon>Orchesella</taxon>
    </lineage>
</organism>
<protein>
    <submittedName>
        <fullName evidence="2">Uncharacterized protein</fullName>
    </submittedName>
</protein>
<evidence type="ECO:0000313" key="2">
    <source>
        <dbReference type="EMBL" id="CAL8097373.1"/>
    </source>
</evidence>
<evidence type="ECO:0000313" key="3">
    <source>
        <dbReference type="Proteomes" id="UP001642540"/>
    </source>
</evidence>
<gene>
    <name evidence="2" type="ORF">ODALV1_LOCUS9628</name>
</gene>
<reference evidence="2 3" key="1">
    <citation type="submission" date="2024-08" db="EMBL/GenBank/DDBJ databases">
        <authorList>
            <person name="Cucini C."/>
            <person name="Frati F."/>
        </authorList>
    </citation>
    <scope>NUCLEOTIDE SEQUENCE [LARGE SCALE GENOMIC DNA]</scope>
</reference>
<feature type="compositionally biased region" description="Polar residues" evidence="1">
    <location>
        <begin position="288"/>
        <end position="302"/>
    </location>
</feature>
<dbReference type="Proteomes" id="UP001642540">
    <property type="component" value="Unassembled WGS sequence"/>
</dbReference>